<reference evidence="3" key="1">
    <citation type="submission" date="2020-12" db="UniProtKB">
        <authorList>
            <consortium name="WormBaseParasite"/>
        </authorList>
    </citation>
    <scope>IDENTIFICATION</scope>
    <source>
        <strain evidence="3">MHco3</strain>
    </source>
</reference>
<protein>
    <submittedName>
        <fullName evidence="3">Endonuclease exonuclease phosphatase domain containing protein</fullName>
    </submittedName>
</protein>
<feature type="region of interest" description="Disordered" evidence="1">
    <location>
        <begin position="318"/>
        <end position="342"/>
    </location>
</feature>
<name>A0A7I4YEX8_HAECO</name>
<dbReference type="InterPro" id="IPR036691">
    <property type="entry name" value="Endo/exonu/phosph_ase_sf"/>
</dbReference>
<dbReference type="Proteomes" id="UP000025227">
    <property type="component" value="Unplaced"/>
</dbReference>
<dbReference type="OrthoDB" id="5824787at2759"/>
<sequence length="358" mass="40341">MHCSVHAVFETGEELSLGTCGSRGVFGVGVLVNTHLAMNIDSYESLTTRIGSLRLRRCGSTPALTIFVVHAPTSSYDEEEVDAFYMDLKRLYKEDHTFLKVIVGDFNAKIGSRRTAEELHVGTHGMKWNEQDERLSEFIMSTHTVHATTSTKSTAGSLNIFTIARRAVSLEDVKKRLSSKTLELICQREIGRAAGNEQLTSKLAKQCREAIKEDLKERRAAAMDEAVEAGKSIRQARWSLSIKYQDDFPSSSRRNCYGIPKGKERAIHDFYSDLFESLIYMPTHPLCVNVKARRIRRPFSSSFRDSIHHLVDEEWYSTRSRQDQSRTSKEPPASHCQNPGPAFHAVPVAMQSAQLVEN</sequence>
<dbReference type="WBParaSite" id="HCON_00084270-00001">
    <property type="protein sequence ID" value="HCON_00084270-00001"/>
    <property type="gene ID" value="HCON_00084270"/>
</dbReference>
<evidence type="ECO:0000313" key="2">
    <source>
        <dbReference type="Proteomes" id="UP000025227"/>
    </source>
</evidence>
<dbReference type="Gene3D" id="3.60.10.10">
    <property type="entry name" value="Endonuclease/exonuclease/phosphatase"/>
    <property type="match status" value="1"/>
</dbReference>
<accession>A0A7I4YEX8</accession>
<keyword evidence="2" id="KW-1185">Reference proteome</keyword>
<evidence type="ECO:0000256" key="1">
    <source>
        <dbReference type="SAM" id="MobiDB-lite"/>
    </source>
</evidence>
<feature type="compositionally biased region" description="Basic and acidic residues" evidence="1">
    <location>
        <begin position="320"/>
        <end position="329"/>
    </location>
</feature>
<dbReference type="SUPFAM" id="SSF56219">
    <property type="entry name" value="DNase I-like"/>
    <property type="match status" value="1"/>
</dbReference>
<organism evidence="2 3">
    <name type="scientific">Haemonchus contortus</name>
    <name type="common">Barber pole worm</name>
    <dbReference type="NCBI Taxonomy" id="6289"/>
    <lineage>
        <taxon>Eukaryota</taxon>
        <taxon>Metazoa</taxon>
        <taxon>Ecdysozoa</taxon>
        <taxon>Nematoda</taxon>
        <taxon>Chromadorea</taxon>
        <taxon>Rhabditida</taxon>
        <taxon>Rhabditina</taxon>
        <taxon>Rhabditomorpha</taxon>
        <taxon>Strongyloidea</taxon>
        <taxon>Trichostrongylidae</taxon>
        <taxon>Haemonchus</taxon>
    </lineage>
</organism>
<evidence type="ECO:0000313" key="3">
    <source>
        <dbReference type="WBParaSite" id="HCON_00084270-00001"/>
    </source>
</evidence>
<dbReference type="AlphaFoldDB" id="A0A7I4YEX8"/>
<proteinExistence type="predicted"/>